<protein>
    <submittedName>
        <fullName evidence="1">DUF2303 family protein</fullName>
    </submittedName>
</protein>
<name>A0A6M8SVY9_9NEIS</name>
<reference evidence="1 2" key="1">
    <citation type="submission" date="2020-05" db="EMBL/GenBank/DDBJ databases">
        <title>Complete genome sequence of Deefgea sp. D17.</title>
        <authorList>
            <person name="Bae J.-W."/>
            <person name="Han J.E."/>
        </authorList>
    </citation>
    <scope>NUCLEOTIDE SEQUENCE [LARGE SCALE GENOMIC DNA]</scope>
    <source>
        <strain evidence="1 2">D17</strain>
    </source>
</reference>
<evidence type="ECO:0000313" key="2">
    <source>
        <dbReference type="Proteomes" id="UP000504844"/>
    </source>
</evidence>
<proteinExistence type="predicted"/>
<keyword evidence="2" id="KW-1185">Reference proteome</keyword>
<organism evidence="1 2">
    <name type="scientific">Deefgea piscis</name>
    <dbReference type="NCBI Taxonomy" id="2739061"/>
    <lineage>
        <taxon>Bacteria</taxon>
        <taxon>Pseudomonadati</taxon>
        <taxon>Pseudomonadota</taxon>
        <taxon>Betaproteobacteria</taxon>
        <taxon>Neisseriales</taxon>
        <taxon>Chitinibacteraceae</taxon>
        <taxon>Deefgea</taxon>
    </lineage>
</organism>
<dbReference type="InterPro" id="IPR019276">
    <property type="entry name" value="DUF2303"/>
</dbReference>
<accession>A0A6M8SVY9</accession>
<sequence>MPVEQIEAELVSQPSSVAQILKAAQKPFQENVELDAYREGYRPVVFIPNGYKAEYPDFEKHLDTPLRKTATVRLDDAESFVWYLKEHGEAHRTRTYLQADYAAGKVNFTALINDHQSGYTEQNWRDHKALFTPANSVEWKKWTSRNCDVMSQTEFAIFLEDNLANICLIDGLPTATDMMEMVLNFEATNEKRFKSAARLQSGGINFEYIDQEDSVTSSKMKVFERFAIAIPVFVQPIAASDEIVAYRIDCRLKYRIRDGKLVLWFELVREDKVLEAAAKDIVAQIKNDSGFPLIAGDPFAR</sequence>
<evidence type="ECO:0000313" key="1">
    <source>
        <dbReference type="EMBL" id="QKJ67460.1"/>
    </source>
</evidence>
<dbReference type="Proteomes" id="UP000504844">
    <property type="component" value="Chromosome"/>
</dbReference>
<gene>
    <name evidence="1" type="ORF">HQN60_12510</name>
</gene>
<dbReference type="AlphaFoldDB" id="A0A6M8SVY9"/>
<dbReference type="KEGG" id="dee:HQN60_12510"/>
<dbReference type="EMBL" id="CP054143">
    <property type="protein sequence ID" value="QKJ67460.1"/>
    <property type="molecule type" value="Genomic_DNA"/>
</dbReference>
<dbReference type="Pfam" id="PF10065">
    <property type="entry name" value="DUF2303"/>
    <property type="match status" value="1"/>
</dbReference>
<dbReference type="RefSeq" id="WP_173533962.1">
    <property type="nucleotide sequence ID" value="NZ_CP054143.1"/>
</dbReference>